<name>A0AAW6Q798_9PAST</name>
<dbReference type="Proteomes" id="UP001214976">
    <property type="component" value="Unassembled WGS sequence"/>
</dbReference>
<dbReference type="Pfam" id="PF04985">
    <property type="entry name" value="Phage_tube"/>
    <property type="match status" value="1"/>
</dbReference>
<organism evidence="1 2">
    <name type="scientific">Exercitatus varius</name>
    <dbReference type="NCBI Taxonomy" id="67857"/>
    <lineage>
        <taxon>Bacteria</taxon>
        <taxon>Pseudomonadati</taxon>
        <taxon>Pseudomonadota</taxon>
        <taxon>Gammaproteobacteria</taxon>
        <taxon>Pasteurellales</taxon>
        <taxon>Pasteurellaceae</taxon>
        <taxon>Exercitatus</taxon>
    </lineage>
</organism>
<evidence type="ECO:0000313" key="1">
    <source>
        <dbReference type="EMBL" id="MDG2949306.1"/>
    </source>
</evidence>
<gene>
    <name evidence="1" type="ORF">P7M15_02030</name>
</gene>
<reference evidence="1" key="1">
    <citation type="submission" date="2023-03" db="EMBL/GenBank/DDBJ databases">
        <title>Classification of Bisgaard taxon 6 and taxon 10 as Exercitatus varius gen. nov., spec. nov.</title>
        <authorList>
            <person name="Christensen H."/>
        </authorList>
    </citation>
    <scope>NUCLEOTIDE SEQUENCE</scope>
    <source>
        <strain evidence="1">86116</strain>
    </source>
</reference>
<protein>
    <submittedName>
        <fullName evidence="1">Phage major tail tube protein</fullName>
    </submittedName>
</protein>
<comment type="caution">
    <text evidence="1">The sequence shown here is derived from an EMBL/GenBank/DDBJ whole genome shotgun (WGS) entry which is preliminary data.</text>
</comment>
<proteinExistence type="predicted"/>
<dbReference type="InterPro" id="IPR006498">
    <property type="entry name" value="Tail_tube"/>
</dbReference>
<dbReference type="EMBL" id="JARQTW010000002">
    <property type="protein sequence ID" value="MDG2949306.1"/>
    <property type="molecule type" value="Genomic_DNA"/>
</dbReference>
<dbReference type="AlphaFoldDB" id="A0AAW6Q798"/>
<dbReference type="RefSeq" id="WP_040977424.1">
    <property type="nucleotide sequence ID" value="NZ_JARQTR010000003.1"/>
</dbReference>
<evidence type="ECO:0000313" key="2">
    <source>
        <dbReference type="Proteomes" id="UP001214976"/>
    </source>
</evidence>
<sequence length="172" mass="19095">MSIAINQIVNANVYIDGNSQIGKAQQIKIPDIEFEMVDHKGLGLFGTIKLPSGAQAIEGGVNWDSYYPEVRAKLYNPFKNFQLQCRSNLQVFNAQGLAAEEPMVTIMNVSSVKIGGTDMENKENAKFDDTFTVHSIKQTVAGKEILFIDVFANIFRVNGEDVLSKYRTNIGQ</sequence>
<accession>A0AAW6Q798</accession>
<dbReference type="NCBIfam" id="TIGR01611">
    <property type="entry name" value="tail_tube"/>
    <property type="match status" value="1"/>
</dbReference>